<proteinExistence type="predicted"/>
<protein>
    <submittedName>
        <fullName evidence="1">Uncharacterized protein</fullName>
    </submittedName>
</protein>
<evidence type="ECO:0000313" key="1">
    <source>
        <dbReference type="EMBL" id="KAL2501552.1"/>
    </source>
</evidence>
<gene>
    <name evidence="1" type="ORF">Fot_35400</name>
</gene>
<dbReference type="InterPro" id="IPR039904">
    <property type="entry name" value="TRANK1"/>
</dbReference>
<accession>A0ABD1SLE9</accession>
<comment type="caution">
    <text evidence="1">The sequence shown here is derived from an EMBL/GenBank/DDBJ whole genome shotgun (WGS) entry which is preliminary data.</text>
</comment>
<dbReference type="AlphaFoldDB" id="A0ABD1SLE9"/>
<sequence>MRFYALSTGVVKHLLSAPDGRELDLPFEVTDEEREIILFPRSCFILGRSGTGKTTVSTMKLYWKMEQLGFVSDRFSPNLRSDGTVIHQIFITVSKTMLCRQRTCVSVEKYYTDNTFIDMDGIDEMAKFQDIRDTFVGIQTQTYPLTSLVYGEPPGVLDSGSDENALLTIFGGGENVDKKMVGFGAQKVILVRDDSAKREICNYIGHQALILTIAECQGPGDVLLYNFFGSSPLSRKWRVLYEFLREKELLDSSFPESYPNFSQLRHRVLCFELKQLYVAITRTRQRLWICENTEEFSKPMFDYWKTLCLVNVRKVDDSLAQAMKKASSPEEWKSQGIKLLGEKYYEMAITCFERAGEPTWEKRAKAAGLNVFVTWEEYEKADSMEVLFPRSNEISHGQITSVEENMIQSSGEVPSSSDDRGMTSVVPFLNMELKTDLNLSSENDEDSKIKTMTDYIEALQRRIDSLEIDPDWEDILDNMKRVAPESSSHESVDPSTQELLEEVLALFSSDTESSEDNCCSQNTKKRRKRRSEKIRWREVLHIEHLQTCGVFGSVQKIYPHFQASYMKILKALLLR</sequence>
<dbReference type="PANTHER" id="PTHR21529">
    <property type="entry name" value="MAMMARY TURMOR VIRUS RECEPTOR HOMOLOG 1, 2 MTVR1, 2"/>
    <property type="match status" value="1"/>
</dbReference>
<name>A0ABD1SLE9_9LAMI</name>
<organism evidence="1 2">
    <name type="scientific">Forsythia ovata</name>
    <dbReference type="NCBI Taxonomy" id="205694"/>
    <lineage>
        <taxon>Eukaryota</taxon>
        <taxon>Viridiplantae</taxon>
        <taxon>Streptophyta</taxon>
        <taxon>Embryophyta</taxon>
        <taxon>Tracheophyta</taxon>
        <taxon>Spermatophyta</taxon>
        <taxon>Magnoliopsida</taxon>
        <taxon>eudicotyledons</taxon>
        <taxon>Gunneridae</taxon>
        <taxon>Pentapetalae</taxon>
        <taxon>asterids</taxon>
        <taxon>lamiids</taxon>
        <taxon>Lamiales</taxon>
        <taxon>Oleaceae</taxon>
        <taxon>Forsythieae</taxon>
        <taxon>Forsythia</taxon>
    </lineage>
</organism>
<dbReference type="PANTHER" id="PTHR21529:SF4">
    <property type="entry name" value="TPR AND ANKYRIN REPEAT-CONTAINING PROTEIN 1"/>
    <property type="match status" value="1"/>
</dbReference>
<dbReference type="EMBL" id="JBFOLJ010000010">
    <property type="protein sequence ID" value="KAL2501552.1"/>
    <property type="molecule type" value="Genomic_DNA"/>
</dbReference>
<dbReference type="Proteomes" id="UP001604277">
    <property type="component" value="Unassembled WGS sequence"/>
</dbReference>
<keyword evidence="2" id="KW-1185">Reference proteome</keyword>
<evidence type="ECO:0000313" key="2">
    <source>
        <dbReference type="Proteomes" id="UP001604277"/>
    </source>
</evidence>
<reference evidence="2" key="1">
    <citation type="submission" date="2024-07" db="EMBL/GenBank/DDBJ databases">
        <title>Two chromosome-level genome assemblies of Korean endemic species Abeliophyllum distichum and Forsythia ovata (Oleaceae).</title>
        <authorList>
            <person name="Jang H."/>
        </authorList>
    </citation>
    <scope>NUCLEOTIDE SEQUENCE [LARGE SCALE GENOMIC DNA]</scope>
</reference>